<feature type="chain" id="PRO_5020791956" evidence="4">
    <location>
        <begin position="21"/>
        <end position="320"/>
    </location>
</feature>
<evidence type="ECO:0000256" key="1">
    <source>
        <dbReference type="ARBA" id="ARBA00004196"/>
    </source>
</evidence>
<dbReference type="RefSeq" id="WP_128994930.1">
    <property type="nucleotide sequence ID" value="NZ_PDKN01000001.1"/>
</dbReference>
<evidence type="ECO:0000256" key="3">
    <source>
        <dbReference type="ARBA" id="ARBA00022729"/>
    </source>
</evidence>
<dbReference type="Proteomes" id="UP000290657">
    <property type="component" value="Unassembled WGS sequence"/>
</dbReference>
<evidence type="ECO:0000259" key="5">
    <source>
        <dbReference type="Pfam" id="PF13407"/>
    </source>
</evidence>
<dbReference type="PANTHER" id="PTHR46847">
    <property type="entry name" value="D-ALLOSE-BINDING PERIPLASMIC PROTEIN-RELATED"/>
    <property type="match status" value="1"/>
</dbReference>
<evidence type="ECO:0000313" key="6">
    <source>
        <dbReference type="EMBL" id="RXJ60795.1"/>
    </source>
</evidence>
<name>A0A4Q0XUZ8_9BACT</name>
<dbReference type="PROSITE" id="PS51257">
    <property type="entry name" value="PROKAR_LIPOPROTEIN"/>
    <property type="match status" value="1"/>
</dbReference>
<evidence type="ECO:0000256" key="4">
    <source>
        <dbReference type="SAM" id="SignalP"/>
    </source>
</evidence>
<dbReference type="AlphaFoldDB" id="A0A4Q0XUZ8"/>
<dbReference type="SUPFAM" id="SSF53822">
    <property type="entry name" value="Periplasmic binding protein-like I"/>
    <property type="match status" value="1"/>
</dbReference>
<evidence type="ECO:0000313" key="7">
    <source>
        <dbReference type="Proteomes" id="UP000290657"/>
    </source>
</evidence>
<protein>
    <submittedName>
        <fullName evidence="6">Sugar ABC transporter substrate-binding protein</fullName>
    </submittedName>
</protein>
<dbReference type="GO" id="GO:0030313">
    <property type="term" value="C:cell envelope"/>
    <property type="evidence" value="ECO:0007669"/>
    <property type="project" value="UniProtKB-SubCell"/>
</dbReference>
<feature type="signal peptide" evidence="4">
    <location>
        <begin position="1"/>
        <end position="20"/>
    </location>
</feature>
<proteinExistence type="inferred from homology"/>
<organism evidence="6 7">
    <name type="scientific">Candidatus Marinarcus aquaticus</name>
    <dbReference type="NCBI Taxonomy" id="2044504"/>
    <lineage>
        <taxon>Bacteria</taxon>
        <taxon>Pseudomonadati</taxon>
        <taxon>Campylobacterota</taxon>
        <taxon>Epsilonproteobacteria</taxon>
        <taxon>Campylobacterales</taxon>
        <taxon>Arcobacteraceae</taxon>
        <taxon>Candidatus Marinarcus</taxon>
    </lineage>
</organism>
<comment type="subcellular location">
    <subcellularLocation>
        <location evidence="1">Cell envelope</location>
    </subcellularLocation>
</comment>
<dbReference type="EMBL" id="PDKN01000001">
    <property type="protein sequence ID" value="RXJ60795.1"/>
    <property type="molecule type" value="Genomic_DNA"/>
</dbReference>
<accession>A0A4Q0XUZ8</accession>
<comment type="similarity">
    <text evidence="2">Belongs to the bacterial solute-binding protein 2 family.</text>
</comment>
<dbReference type="InterPro" id="IPR028082">
    <property type="entry name" value="Peripla_BP_I"/>
</dbReference>
<gene>
    <name evidence="6" type="ORF">CRV04_01920</name>
</gene>
<dbReference type="Pfam" id="PF13407">
    <property type="entry name" value="Peripla_BP_4"/>
    <property type="match status" value="1"/>
</dbReference>
<feature type="domain" description="Periplasmic binding protein" evidence="5">
    <location>
        <begin position="28"/>
        <end position="285"/>
    </location>
</feature>
<dbReference type="Gene3D" id="3.40.50.2300">
    <property type="match status" value="2"/>
</dbReference>
<dbReference type="PANTHER" id="PTHR46847:SF1">
    <property type="entry name" value="D-ALLOSE-BINDING PERIPLASMIC PROTEIN-RELATED"/>
    <property type="match status" value="1"/>
</dbReference>
<keyword evidence="7" id="KW-1185">Reference proteome</keyword>
<comment type="caution">
    <text evidence="6">The sequence shown here is derived from an EMBL/GenBank/DDBJ whole genome shotgun (WGS) entry which is preliminary data.</text>
</comment>
<evidence type="ECO:0000256" key="2">
    <source>
        <dbReference type="ARBA" id="ARBA00007639"/>
    </source>
</evidence>
<dbReference type="GO" id="GO:0030246">
    <property type="term" value="F:carbohydrate binding"/>
    <property type="evidence" value="ECO:0007669"/>
    <property type="project" value="UniProtKB-ARBA"/>
</dbReference>
<sequence>MKQFKQAVWMIVVMFVCACAQENTNKQIAYIASDRSIPFWQIMGKGVVSKALEYGYEIELLDSKNLAKVELEHTIKAIQNRVDAIIISPTNSSRCVTVLKLAQAANIPVVVLDIGTDAGEYLSFISADNKKGAYDIGKVLANKMKQKGIETGEVGIIAIPQKRLNGQLRTTGFMQAMQEEGIKTADIKQQVNFSLEETYMFANELIIKYDDLKAIWLQGSDKYQGALNAIKDANKEGEILLITFDAEPEFLELIPKEVLVGAAMQQPFLMGQEAVVVLHEHFNGNAVARNIQLPILAISQENIHEKLFIIKRNVLGLEGE</sequence>
<dbReference type="InterPro" id="IPR025997">
    <property type="entry name" value="SBP_2_dom"/>
</dbReference>
<reference evidence="6 7" key="1">
    <citation type="submission" date="2017-10" db="EMBL/GenBank/DDBJ databases">
        <title>Genomics of the genus Arcobacter.</title>
        <authorList>
            <person name="Perez-Cataluna A."/>
            <person name="Figueras M.J."/>
        </authorList>
    </citation>
    <scope>NUCLEOTIDE SEQUENCE [LARGE SCALE GENOMIC DNA]</scope>
    <source>
        <strain evidence="6 7">CECT 8987</strain>
    </source>
</reference>
<keyword evidence="3 4" id="KW-0732">Signal</keyword>
<dbReference type="OrthoDB" id="9813037at2"/>